<dbReference type="RefSeq" id="WP_235845870.1">
    <property type="nucleotide sequence ID" value="NZ_BIFQ01000002.1"/>
</dbReference>
<evidence type="ECO:0000256" key="3">
    <source>
        <dbReference type="ARBA" id="ARBA00022475"/>
    </source>
</evidence>
<feature type="transmembrane region" description="Helical" evidence="9">
    <location>
        <begin position="104"/>
        <end position="123"/>
    </location>
</feature>
<evidence type="ECO:0000256" key="2">
    <source>
        <dbReference type="ARBA" id="ARBA00022448"/>
    </source>
</evidence>
<evidence type="ECO:0000313" key="11">
    <source>
        <dbReference type="EMBL" id="GCE07896.1"/>
    </source>
</evidence>
<reference evidence="12" key="1">
    <citation type="submission" date="2018-12" db="EMBL/GenBank/DDBJ databases">
        <title>Tengunoibacter tsumagoiensis gen. nov., sp. nov., Dictyobacter kobayashii sp. nov., D. alpinus sp. nov., and D. joshuensis sp. nov. and description of Dictyobacteraceae fam. nov. within the order Ktedonobacterales isolated from Tengu-no-mugimeshi.</title>
        <authorList>
            <person name="Wang C.M."/>
            <person name="Zheng Y."/>
            <person name="Sakai Y."/>
            <person name="Toyoda A."/>
            <person name="Minakuchi Y."/>
            <person name="Abe K."/>
            <person name="Yokota A."/>
            <person name="Yabe S."/>
        </authorList>
    </citation>
    <scope>NUCLEOTIDE SEQUENCE [LARGE SCALE GENOMIC DNA]</scope>
    <source>
        <strain evidence="12">S-27</strain>
    </source>
</reference>
<feature type="transmembrane region" description="Helical" evidence="9">
    <location>
        <begin position="396"/>
        <end position="421"/>
    </location>
</feature>
<dbReference type="Pfam" id="PF07690">
    <property type="entry name" value="MFS_1"/>
    <property type="match status" value="1"/>
</dbReference>
<name>A0A401ZM96_9CHLR</name>
<dbReference type="InterPro" id="IPR011701">
    <property type="entry name" value="MFS"/>
</dbReference>
<comment type="subcellular location">
    <subcellularLocation>
        <location evidence="1">Cell membrane</location>
        <topology evidence="1">Multi-pass membrane protein</topology>
    </subcellularLocation>
</comment>
<proteinExistence type="inferred from homology"/>
<feature type="domain" description="Major facilitator superfamily (MFS) profile" evidence="10">
    <location>
        <begin position="1"/>
        <end position="222"/>
    </location>
</feature>
<dbReference type="PROSITE" id="PS50850">
    <property type="entry name" value="MFS"/>
    <property type="match status" value="1"/>
</dbReference>
<dbReference type="AlphaFoldDB" id="A0A401ZM96"/>
<dbReference type="Gene3D" id="1.20.1250.20">
    <property type="entry name" value="MFS general substrate transporter like domains"/>
    <property type="match status" value="2"/>
</dbReference>
<keyword evidence="4 9" id="KW-0812">Transmembrane</keyword>
<feature type="transmembrane region" description="Helical" evidence="9">
    <location>
        <begin position="199"/>
        <end position="219"/>
    </location>
</feature>
<evidence type="ECO:0000256" key="5">
    <source>
        <dbReference type="ARBA" id="ARBA00022989"/>
    </source>
</evidence>
<dbReference type="Proteomes" id="UP000287224">
    <property type="component" value="Unassembled WGS sequence"/>
</dbReference>
<feature type="transmembrane region" description="Helical" evidence="9">
    <location>
        <begin position="247"/>
        <end position="272"/>
    </location>
</feature>
<dbReference type="GO" id="GO:0022857">
    <property type="term" value="F:transmembrane transporter activity"/>
    <property type="evidence" value="ECO:0007669"/>
    <property type="project" value="InterPro"/>
</dbReference>
<evidence type="ECO:0000259" key="10">
    <source>
        <dbReference type="PROSITE" id="PS50850"/>
    </source>
</evidence>
<sequence>MPESSEDIQNMEEAVLLPPTPEEALVSSHDSRRVLRSRDFRLLIIGSFLASFGQQMVTIAIGWELYDRTGSALVLGGVGLAQIIPVIVLFLPAGYIIDRYNRKAVLIASIILQILAMLGLAALSFTHGLLLLIYLCLLALGTAQCFSQPVGQVLLAQVVDVDAFEDATKWRSSITQLSAVLGPATGGFLIGLFNGSTDVYLISTVLSLTFIVLLIFMRLKHQQVRKAGRPAPGELLEGLRFLKHTQVLLAAITLDLFAVLLGGATSLLPVFAKSILHVGPFGLGWLQGADSVGAVCMALLLAYRPPFKHAGRTLLLAVAGFGVATIVFGLSHWFWLSLLALFVLGGLDNISVVIRSTLALVRTPDEMRGRVGAVSSLFIGTSNQLGGFESGLTAQVFGPIASVVGGGIGTILVVILVATLWPDMRNLRALREDHNQDDHH</sequence>
<gene>
    <name evidence="11" type="ORF">KDAU_52250</name>
</gene>
<feature type="transmembrane region" description="Helical" evidence="9">
    <location>
        <begin position="72"/>
        <end position="97"/>
    </location>
</feature>
<keyword evidence="3" id="KW-1003">Cell membrane</keyword>
<dbReference type="GO" id="GO:0005886">
    <property type="term" value="C:plasma membrane"/>
    <property type="evidence" value="ECO:0007669"/>
    <property type="project" value="UniProtKB-SubCell"/>
</dbReference>
<dbReference type="CDD" id="cd06173">
    <property type="entry name" value="MFS_MefA_like"/>
    <property type="match status" value="1"/>
</dbReference>
<dbReference type="EMBL" id="BIFQ01000002">
    <property type="protein sequence ID" value="GCE07896.1"/>
    <property type="molecule type" value="Genomic_DNA"/>
</dbReference>
<dbReference type="SUPFAM" id="SSF103473">
    <property type="entry name" value="MFS general substrate transporter"/>
    <property type="match status" value="1"/>
</dbReference>
<evidence type="ECO:0000256" key="1">
    <source>
        <dbReference type="ARBA" id="ARBA00004651"/>
    </source>
</evidence>
<evidence type="ECO:0000256" key="7">
    <source>
        <dbReference type="ARBA" id="ARBA00038075"/>
    </source>
</evidence>
<keyword evidence="2" id="KW-0813">Transport</keyword>
<protein>
    <recommendedName>
        <fullName evidence="8">Multidrug efflux pump Tap</fullName>
    </recommendedName>
</protein>
<dbReference type="PANTHER" id="PTHR23513:SF9">
    <property type="entry name" value="ENTEROBACTIN EXPORTER ENTS"/>
    <property type="match status" value="1"/>
</dbReference>
<feature type="transmembrane region" description="Helical" evidence="9">
    <location>
        <begin position="284"/>
        <end position="302"/>
    </location>
</feature>
<comment type="similarity">
    <text evidence="7">Belongs to the major facilitator superfamily. Drug:H(+) antiporter-3 (DHA3) (TC 2.A.1.21) family.</text>
</comment>
<organism evidence="11 12">
    <name type="scientific">Dictyobacter aurantiacus</name>
    <dbReference type="NCBI Taxonomy" id="1936993"/>
    <lineage>
        <taxon>Bacteria</taxon>
        <taxon>Bacillati</taxon>
        <taxon>Chloroflexota</taxon>
        <taxon>Ktedonobacteria</taxon>
        <taxon>Ktedonobacterales</taxon>
        <taxon>Dictyobacteraceae</taxon>
        <taxon>Dictyobacter</taxon>
    </lineage>
</organism>
<accession>A0A401ZM96</accession>
<dbReference type="InterPro" id="IPR036259">
    <property type="entry name" value="MFS_trans_sf"/>
</dbReference>
<comment type="caution">
    <text evidence="11">The sequence shown here is derived from an EMBL/GenBank/DDBJ whole genome shotgun (WGS) entry which is preliminary data.</text>
</comment>
<evidence type="ECO:0000256" key="9">
    <source>
        <dbReference type="SAM" id="Phobius"/>
    </source>
</evidence>
<keyword evidence="6 9" id="KW-0472">Membrane</keyword>
<evidence type="ECO:0000256" key="6">
    <source>
        <dbReference type="ARBA" id="ARBA00023136"/>
    </source>
</evidence>
<evidence type="ECO:0000313" key="12">
    <source>
        <dbReference type="Proteomes" id="UP000287224"/>
    </source>
</evidence>
<feature type="transmembrane region" description="Helical" evidence="9">
    <location>
        <begin position="314"/>
        <end position="335"/>
    </location>
</feature>
<evidence type="ECO:0000256" key="8">
    <source>
        <dbReference type="ARBA" id="ARBA00040914"/>
    </source>
</evidence>
<keyword evidence="12" id="KW-1185">Reference proteome</keyword>
<dbReference type="InterPro" id="IPR020846">
    <property type="entry name" value="MFS_dom"/>
</dbReference>
<evidence type="ECO:0000256" key="4">
    <source>
        <dbReference type="ARBA" id="ARBA00022692"/>
    </source>
</evidence>
<dbReference type="PANTHER" id="PTHR23513">
    <property type="entry name" value="INTEGRAL MEMBRANE EFFLUX PROTEIN-RELATED"/>
    <property type="match status" value="1"/>
</dbReference>
<keyword evidence="5 9" id="KW-1133">Transmembrane helix</keyword>
<feature type="transmembrane region" description="Helical" evidence="9">
    <location>
        <begin position="42"/>
        <end position="66"/>
    </location>
</feature>